<dbReference type="Proteomes" id="UP001501411">
    <property type="component" value="Unassembled WGS sequence"/>
</dbReference>
<evidence type="ECO:0000259" key="9">
    <source>
        <dbReference type="Pfam" id="PF07715"/>
    </source>
</evidence>
<evidence type="ECO:0000256" key="2">
    <source>
        <dbReference type="ARBA" id="ARBA00022448"/>
    </source>
</evidence>
<protein>
    <submittedName>
        <fullName evidence="10">SusC/RagA family TonB-linked outer membrane protein</fullName>
    </submittedName>
</protein>
<dbReference type="InterPro" id="IPR037066">
    <property type="entry name" value="Plug_dom_sf"/>
</dbReference>
<evidence type="ECO:0000256" key="5">
    <source>
        <dbReference type="ARBA" id="ARBA00023136"/>
    </source>
</evidence>
<dbReference type="InterPro" id="IPR008969">
    <property type="entry name" value="CarboxyPept-like_regulatory"/>
</dbReference>
<gene>
    <name evidence="10" type="ORF">GCM10023231_12540</name>
</gene>
<dbReference type="Gene3D" id="2.170.130.10">
    <property type="entry name" value="TonB-dependent receptor, plug domain"/>
    <property type="match status" value="1"/>
</dbReference>
<feature type="domain" description="TonB-dependent receptor plug" evidence="9">
    <location>
        <begin position="120"/>
        <end position="225"/>
    </location>
</feature>
<keyword evidence="4 7" id="KW-0812">Transmembrane</keyword>
<keyword evidence="2 7" id="KW-0813">Transport</keyword>
<evidence type="ECO:0000256" key="4">
    <source>
        <dbReference type="ARBA" id="ARBA00022692"/>
    </source>
</evidence>
<comment type="similarity">
    <text evidence="7">Belongs to the TonB-dependent receptor family.</text>
</comment>
<dbReference type="Pfam" id="PF07715">
    <property type="entry name" value="Plug"/>
    <property type="match status" value="1"/>
</dbReference>
<evidence type="ECO:0000313" key="10">
    <source>
        <dbReference type="EMBL" id="GAA4786118.1"/>
    </source>
</evidence>
<evidence type="ECO:0000256" key="3">
    <source>
        <dbReference type="ARBA" id="ARBA00022452"/>
    </source>
</evidence>
<keyword evidence="5 7" id="KW-0472">Membrane</keyword>
<dbReference type="Pfam" id="PF13715">
    <property type="entry name" value="CarbopepD_reg_2"/>
    <property type="match status" value="1"/>
</dbReference>
<dbReference type="PROSITE" id="PS52016">
    <property type="entry name" value="TONB_DEPENDENT_REC_3"/>
    <property type="match status" value="1"/>
</dbReference>
<dbReference type="InterPro" id="IPR036942">
    <property type="entry name" value="Beta-barrel_TonB_sf"/>
</dbReference>
<feature type="chain" id="PRO_5045907388" evidence="8">
    <location>
        <begin position="19"/>
        <end position="1069"/>
    </location>
</feature>
<proteinExistence type="inferred from homology"/>
<dbReference type="SUPFAM" id="SSF49464">
    <property type="entry name" value="Carboxypeptidase regulatory domain-like"/>
    <property type="match status" value="1"/>
</dbReference>
<keyword evidence="11" id="KW-1185">Reference proteome</keyword>
<dbReference type="NCBIfam" id="TIGR04056">
    <property type="entry name" value="OMP_RagA_SusC"/>
    <property type="match status" value="1"/>
</dbReference>
<organism evidence="10 11">
    <name type="scientific">Olivibacter ginsenosidimutans</name>
    <dbReference type="NCBI Taxonomy" id="1176537"/>
    <lineage>
        <taxon>Bacteria</taxon>
        <taxon>Pseudomonadati</taxon>
        <taxon>Bacteroidota</taxon>
        <taxon>Sphingobacteriia</taxon>
        <taxon>Sphingobacteriales</taxon>
        <taxon>Sphingobacteriaceae</taxon>
        <taxon>Olivibacter</taxon>
    </lineage>
</organism>
<comment type="subcellular location">
    <subcellularLocation>
        <location evidence="1 7">Cell outer membrane</location>
        <topology evidence="1 7">Multi-pass membrane protein</topology>
    </subcellularLocation>
</comment>
<dbReference type="InterPro" id="IPR023996">
    <property type="entry name" value="TonB-dep_OMP_SusC/RagA"/>
</dbReference>
<dbReference type="EMBL" id="BAABIQ010000006">
    <property type="protein sequence ID" value="GAA4786118.1"/>
    <property type="molecule type" value="Genomic_DNA"/>
</dbReference>
<evidence type="ECO:0000256" key="6">
    <source>
        <dbReference type="ARBA" id="ARBA00023237"/>
    </source>
</evidence>
<dbReference type="InterPro" id="IPR039426">
    <property type="entry name" value="TonB-dep_rcpt-like"/>
</dbReference>
<keyword evidence="3 7" id="KW-1134">Transmembrane beta strand</keyword>
<comment type="caution">
    <text evidence="10">The sequence shown here is derived from an EMBL/GenBank/DDBJ whole genome shotgun (WGS) entry which is preliminary data.</text>
</comment>
<dbReference type="InterPro" id="IPR023997">
    <property type="entry name" value="TonB-dep_OMP_SusC/RagA_CS"/>
</dbReference>
<dbReference type="NCBIfam" id="TIGR04057">
    <property type="entry name" value="SusC_RagA_signa"/>
    <property type="match status" value="1"/>
</dbReference>
<reference evidence="11" key="1">
    <citation type="journal article" date="2019" name="Int. J. Syst. Evol. Microbiol.">
        <title>The Global Catalogue of Microorganisms (GCM) 10K type strain sequencing project: providing services to taxonomists for standard genome sequencing and annotation.</title>
        <authorList>
            <consortium name="The Broad Institute Genomics Platform"/>
            <consortium name="The Broad Institute Genome Sequencing Center for Infectious Disease"/>
            <person name="Wu L."/>
            <person name="Ma J."/>
        </authorList>
    </citation>
    <scope>NUCLEOTIDE SEQUENCE [LARGE SCALE GENOMIC DNA]</scope>
    <source>
        <strain evidence="11">JCM 18200</strain>
    </source>
</reference>
<dbReference type="SUPFAM" id="SSF56935">
    <property type="entry name" value="Porins"/>
    <property type="match status" value="1"/>
</dbReference>
<evidence type="ECO:0000256" key="8">
    <source>
        <dbReference type="SAM" id="SignalP"/>
    </source>
</evidence>
<name>A0ABP9AV49_9SPHI</name>
<dbReference type="InterPro" id="IPR012910">
    <property type="entry name" value="Plug_dom"/>
</dbReference>
<evidence type="ECO:0000256" key="1">
    <source>
        <dbReference type="ARBA" id="ARBA00004571"/>
    </source>
</evidence>
<evidence type="ECO:0000313" key="11">
    <source>
        <dbReference type="Proteomes" id="UP001501411"/>
    </source>
</evidence>
<accession>A0ABP9AV49</accession>
<sequence>MKKIIYFLCLLCPCTAFAQSGSMFQIKGTIVAGHSQKPLADVTILDVTTGGSIKSDGNGQFTLSVKRADTAIIRFSAVDYEIQQLKLSPPFPDALLIQMDEKRVELEEVNVTTGYQEIPKERSTGSFEQVDHALFNRQISTDVLSRLDGLMAGVAFDKRNGTAMNFNIRGLSTITSRIAKPLIVVDNFPYEGDINNINPNDIESVTVLKDAAATSIWGARAGNGVMVIKTKAAKFNQPFHLSLNTNWTVTAKPDLFYTPQMSTADFVDTEVFLFEKGVYDSYLSNTRTWPIVSPVVELLDKNRKGDLSEAALQTALNNLKQQDIRNDINRYWYQNGVNRQYALDLSGGGQKVNYRMGLGYDDNASTLKRNGYQRLTLKTQNNFQINRALDAQVGIQYTESKRVLNNKGTTMINPATGYAIYPYARLVDDKGNPTELPHGFRKSFLDTVGNGRLLDWSYSPLKELDMADHYERLNDLLVNMNLRYTLSPNLHIEAKYQYEKQFLDSREHFSGETFYARDLINRFTVFDGETNRYNIPVGGVLDRSNGDLKSHSGRLQIDYNNTWAEKHEVAFIGGAEIRQTTNTSAATRSYGYDDDVLTSVPVDYVTLFPIVYGLASATTIPWNDSYSGSMNRFLSFYANGSYTYNRRYVLSASARRDASNLFGVETNRKWNPFWSVGGAWNLSAEDFYRISFLPYAKVRATYGYSGNVNNDIAGVTTIAYRPAASYNLLPYANLENVPNPDLRWEQVGQLNVGLELATKGNRLMLDIEYYRKKATDLIASVPADLTTGFRSLTMNSAILQTNGWDATLQANVLQGKLAWNSVLTGSVNKNKVVRYLKEQPTPANWVSTGTNLIPIEGQPAYSVVSYRWGGLDGQTGDPMGYVNGELSKDYVTLTRNATADDLVFHGSALPQYFGAWRNTLRYRGWSLSVNVTYKFDYYFRKETIMYAALLSNRPALGHGDYYQRWQQPGDEQLTTVPSLKYPADTRRDQFYANSAANVEKGDHIRLKDIQLSYLLPLSQKESSTARNLRFTYYVNNVGILWRANKSNFDPDFLSAPLPLTMSLGLTLDL</sequence>
<keyword evidence="6 7" id="KW-0998">Cell outer membrane</keyword>
<evidence type="ECO:0000256" key="7">
    <source>
        <dbReference type="PROSITE-ProRule" id="PRU01360"/>
    </source>
</evidence>
<feature type="signal peptide" evidence="8">
    <location>
        <begin position="1"/>
        <end position="18"/>
    </location>
</feature>
<keyword evidence="8" id="KW-0732">Signal</keyword>
<dbReference type="Gene3D" id="2.40.170.20">
    <property type="entry name" value="TonB-dependent receptor, beta-barrel domain"/>
    <property type="match status" value="1"/>
</dbReference>
<dbReference type="RefSeq" id="WP_345230885.1">
    <property type="nucleotide sequence ID" value="NZ_BAABIQ010000006.1"/>
</dbReference>